<dbReference type="Pfam" id="PF05649">
    <property type="entry name" value="Peptidase_M13_N"/>
    <property type="match status" value="1"/>
</dbReference>
<dbReference type="EMBL" id="JAKKPZ010000003">
    <property type="protein sequence ID" value="KAI1723785.1"/>
    <property type="molecule type" value="Genomic_DNA"/>
</dbReference>
<dbReference type="Pfam" id="PF01431">
    <property type="entry name" value="Peptidase_M13"/>
    <property type="match status" value="1"/>
</dbReference>
<dbReference type="AlphaFoldDB" id="A0AAD4NDG4"/>
<evidence type="ECO:0000256" key="6">
    <source>
        <dbReference type="ARBA" id="ARBA00022833"/>
    </source>
</evidence>
<comment type="caution">
    <text evidence="10">The sequence shown here is derived from an EMBL/GenBank/DDBJ whole genome shotgun (WGS) entry which is preliminary data.</text>
</comment>
<evidence type="ECO:0000256" key="5">
    <source>
        <dbReference type="ARBA" id="ARBA00022801"/>
    </source>
</evidence>
<comment type="cofactor">
    <cofactor evidence="1">
        <name>Zn(2+)</name>
        <dbReference type="ChEBI" id="CHEBI:29105"/>
    </cofactor>
</comment>
<dbReference type="InterPro" id="IPR008753">
    <property type="entry name" value="Peptidase_M13_N"/>
</dbReference>
<sequence length="794" mass="90076">MASCFSYKLTVSLYFASLAIYGRNVYTQSIQLPLSIGFNFTTIYGTRGTLLASNVTVILEGITQNFTTSDSAASLFNTVNSFDRIVPLRRGINEDDPDAFEYSELSSSINFTLDPCTNFYRFVCQDWYNAGVTDPIMPVYSQPIIHNLKIQEQIYYLLQNRSIFQTVAPHNEKIFSLYDACVDTNGRNLAGSALLFDDLIGSKLNASSDFTPNEIAEWMVRVQPYGLFHEIGIEPDVTNSSRNILMIQPSGLFLQDNAYYIDTAQYGVYSVSLYNYLINVIQILVQDDYPTGRFFPRDPTDWMRRVQSFLRVETQMALIINSTTKDFNNPMSDNIRTTVGEFERSISPSINWTRYISSILPDEVKQRFVGGIPTVTLQINKMRIVRAYDQLLRALPAQVLSDYMDWKIILNELPWLDERFRFVSLQHTSIMSGVSEDVPMTSVCQNIVADVFQPLIERIYIKQFYDEKTAAPQITEMFQSLKSAFYEMINNNTWMDPGTKTEALNKLTQMGAEFGYMPTVFNDSKLNPLFSRMNISRGMSFPQMMKSISTWKTQSIMYHLFEPNEAQFVSFETNAFYDPTKNKMLIPAGILQDTFFNSSWPVQMNYGTIGSVIGHEITHALDNIGRMFDAQGNLRDWWNTQTSANFVSRSQCLVDQYSAVEIPDAEGLHVNGQMTLGENIADNGGMKAAFSALQKFLRTESQTAGQQTNSTRSSKKVAGLEEITPQQMFFISHAFSLACQKITPQAQLMQALTDEHTPSEPRLNLVVSNMPEFSEAFKCPPGSPMNPVNKCSVW</sequence>
<evidence type="ECO:0000256" key="1">
    <source>
        <dbReference type="ARBA" id="ARBA00001947"/>
    </source>
</evidence>
<keyword evidence="6" id="KW-0862">Zinc</keyword>
<dbReference type="GO" id="GO:0046872">
    <property type="term" value="F:metal ion binding"/>
    <property type="evidence" value="ECO:0007669"/>
    <property type="project" value="UniProtKB-KW"/>
</dbReference>
<protein>
    <submittedName>
        <fullName evidence="10">Peptidase family m13 domain-containing protein</fullName>
    </submittedName>
</protein>
<dbReference type="GO" id="GO:0005886">
    <property type="term" value="C:plasma membrane"/>
    <property type="evidence" value="ECO:0007669"/>
    <property type="project" value="TreeGrafter"/>
</dbReference>
<dbReference type="PANTHER" id="PTHR11733:SF232">
    <property type="entry name" value="NEPRILYSIN METALLOPEPTIDASE FAMILY"/>
    <property type="match status" value="1"/>
</dbReference>
<dbReference type="Gene3D" id="1.10.1380.10">
    <property type="entry name" value="Neutral endopeptidase , domain2"/>
    <property type="match status" value="1"/>
</dbReference>
<dbReference type="SUPFAM" id="SSF55486">
    <property type="entry name" value="Metalloproteases ('zincins'), catalytic domain"/>
    <property type="match status" value="1"/>
</dbReference>
<evidence type="ECO:0000313" key="10">
    <source>
        <dbReference type="EMBL" id="KAI1723785.1"/>
    </source>
</evidence>
<evidence type="ECO:0000313" key="11">
    <source>
        <dbReference type="Proteomes" id="UP001201812"/>
    </source>
</evidence>
<evidence type="ECO:0000256" key="2">
    <source>
        <dbReference type="ARBA" id="ARBA00007357"/>
    </source>
</evidence>
<evidence type="ECO:0000256" key="4">
    <source>
        <dbReference type="ARBA" id="ARBA00022723"/>
    </source>
</evidence>
<dbReference type="Proteomes" id="UP001201812">
    <property type="component" value="Unassembled WGS sequence"/>
</dbReference>
<dbReference type="InterPro" id="IPR018497">
    <property type="entry name" value="Peptidase_M13_C"/>
</dbReference>
<gene>
    <name evidence="10" type="ORF">DdX_03960</name>
</gene>
<comment type="similarity">
    <text evidence="2">Belongs to the peptidase M13 family.</text>
</comment>
<dbReference type="Gene3D" id="3.40.390.10">
    <property type="entry name" value="Collagenase (Catalytic Domain)"/>
    <property type="match status" value="1"/>
</dbReference>
<evidence type="ECO:0000259" key="9">
    <source>
        <dbReference type="Pfam" id="PF05649"/>
    </source>
</evidence>
<dbReference type="PROSITE" id="PS51885">
    <property type="entry name" value="NEPRILYSIN"/>
    <property type="match status" value="1"/>
</dbReference>
<keyword evidence="7" id="KW-0482">Metalloprotease</keyword>
<dbReference type="GO" id="GO:0004222">
    <property type="term" value="F:metalloendopeptidase activity"/>
    <property type="evidence" value="ECO:0007669"/>
    <property type="project" value="InterPro"/>
</dbReference>
<evidence type="ECO:0000259" key="8">
    <source>
        <dbReference type="Pfam" id="PF01431"/>
    </source>
</evidence>
<dbReference type="GO" id="GO:0016485">
    <property type="term" value="P:protein processing"/>
    <property type="evidence" value="ECO:0007669"/>
    <property type="project" value="TreeGrafter"/>
</dbReference>
<feature type="domain" description="Peptidase M13 C-terminal" evidence="8">
    <location>
        <begin position="574"/>
        <end position="793"/>
    </location>
</feature>
<name>A0AAD4NDG4_9BILA</name>
<proteinExistence type="inferred from homology"/>
<evidence type="ECO:0000256" key="3">
    <source>
        <dbReference type="ARBA" id="ARBA00022670"/>
    </source>
</evidence>
<dbReference type="CDD" id="cd08662">
    <property type="entry name" value="M13"/>
    <property type="match status" value="1"/>
</dbReference>
<keyword evidence="11" id="KW-1185">Reference proteome</keyword>
<evidence type="ECO:0000256" key="7">
    <source>
        <dbReference type="ARBA" id="ARBA00023049"/>
    </source>
</evidence>
<dbReference type="PANTHER" id="PTHR11733">
    <property type="entry name" value="ZINC METALLOPROTEASE FAMILY M13 NEPRILYSIN-RELATED"/>
    <property type="match status" value="1"/>
</dbReference>
<feature type="domain" description="Peptidase M13 N-terminal" evidence="9">
    <location>
        <begin position="115"/>
        <end position="516"/>
    </location>
</feature>
<dbReference type="InterPro" id="IPR042089">
    <property type="entry name" value="Peptidase_M13_dom_2"/>
</dbReference>
<keyword evidence="5" id="KW-0378">Hydrolase</keyword>
<organism evidence="10 11">
    <name type="scientific">Ditylenchus destructor</name>
    <dbReference type="NCBI Taxonomy" id="166010"/>
    <lineage>
        <taxon>Eukaryota</taxon>
        <taxon>Metazoa</taxon>
        <taxon>Ecdysozoa</taxon>
        <taxon>Nematoda</taxon>
        <taxon>Chromadorea</taxon>
        <taxon>Rhabditida</taxon>
        <taxon>Tylenchina</taxon>
        <taxon>Tylenchomorpha</taxon>
        <taxon>Sphaerularioidea</taxon>
        <taxon>Anguinidae</taxon>
        <taxon>Anguininae</taxon>
        <taxon>Ditylenchus</taxon>
    </lineage>
</organism>
<dbReference type="InterPro" id="IPR024079">
    <property type="entry name" value="MetalloPept_cat_dom_sf"/>
</dbReference>
<reference evidence="10" key="1">
    <citation type="submission" date="2022-01" db="EMBL/GenBank/DDBJ databases">
        <title>Genome Sequence Resource for Two Populations of Ditylenchus destructor, the Migratory Endoparasitic Phytonematode.</title>
        <authorList>
            <person name="Zhang H."/>
            <person name="Lin R."/>
            <person name="Xie B."/>
        </authorList>
    </citation>
    <scope>NUCLEOTIDE SEQUENCE</scope>
    <source>
        <strain evidence="10">BazhouSP</strain>
    </source>
</reference>
<keyword evidence="4" id="KW-0479">Metal-binding</keyword>
<accession>A0AAD4NDG4</accession>
<keyword evidence="3" id="KW-0645">Protease</keyword>
<dbReference type="PRINTS" id="PR00786">
    <property type="entry name" value="NEPRILYSIN"/>
</dbReference>
<dbReference type="InterPro" id="IPR000718">
    <property type="entry name" value="Peptidase_M13"/>
</dbReference>